<keyword evidence="1" id="KW-1133">Transmembrane helix</keyword>
<organism evidence="3 4">
    <name type="scientific">Coraliomargarita algicola</name>
    <dbReference type="NCBI Taxonomy" id="3092156"/>
    <lineage>
        <taxon>Bacteria</taxon>
        <taxon>Pseudomonadati</taxon>
        <taxon>Verrucomicrobiota</taxon>
        <taxon>Opitutia</taxon>
        <taxon>Puniceicoccales</taxon>
        <taxon>Coraliomargaritaceae</taxon>
        <taxon>Coraliomargarita</taxon>
    </lineage>
</organism>
<protein>
    <submittedName>
        <fullName evidence="3">Uncharacterized protein</fullName>
    </submittedName>
</protein>
<gene>
    <name evidence="3" type="ORF">SH580_13895</name>
</gene>
<feature type="transmembrane region" description="Helical" evidence="1">
    <location>
        <begin position="154"/>
        <end position="173"/>
    </location>
</feature>
<keyword evidence="1" id="KW-0812">Transmembrane</keyword>
<keyword evidence="1" id="KW-0472">Membrane</keyword>
<evidence type="ECO:0000313" key="4">
    <source>
        <dbReference type="Proteomes" id="UP001324993"/>
    </source>
</evidence>
<feature type="signal peptide" evidence="2">
    <location>
        <begin position="1"/>
        <end position="20"/>
    </location>
</feature>
<dbReference type="RefSeq" id="WP_319831448.1">
    <property type="nucleotide sequence ID" value="NZ_CP138858.1"/>
</dbReference>
<name>A0ABZ0RH07_9BACT</name>
<feature type="transmembrane region" description="Helical" evidence="1">
    <location>
        <begin position="236"/>
        <end position="262"/>
    </location>
</feature>
<evidence type="ECO:0000313" key="3">
    <source>
        <dbReference type="EMBL" id="WPJ94524.1"/>
    </source>
</evidence>
<accession>A0ABZ0RH07</accession>
<evidence type="ECO:0000256" key="2">
    <source>
        <dbReference type="SAM" id="SignalP"/>
    </source>
</evidence>
<sequence length="264" mass="29173">MKYFFLICLNCLALGLSAHALSKGMSVQAVEAEIGKPISSMEIADRSILIYADQRKLEFKAGKLVSENGVELKAPAASLLNTQSTAELKIDIPVIRNDMTITESIQVEENNAEKLNELYNFNEINDSLDAALENYEHASHTRHGNQARDHMRDVLIGFILEVVLTCIVLQIAFSLSGFPCLFYQIASLSLAVAVIGAGLEYLLYIGLLNPIRIGLSFLLLLILIRQLTDVREWATAIRIAVLARSISIALMWLSFAGLMMLFGL</sequence>
<dbReference type="EMBL" id="CP138858">
    <property type="protein sequence ID" value="WPJ94524.1"/>
    <property type="molecule type" value="Genomic_DNA"/>
</dbReference>
<reference evidence="3 4" key="1">
    <citation type="submission" date="2023-11" db="EMBL/GenBank/DDBJ databases">
        <title>Coraliomargarita sp. nov., isolated from marine algae.</title>
        <authorList>
            <person name="Lee J.K."/>
            <person name="Baek J.H."/>
            <person name="Kim J.M."/>
            <person name="Choi D.G."/>
            <person name="Jeon C.O."/>
        </authorList>
    </citation>
    <scope>NUCLEOTIDE SEQUENCE [LARGE SCALE GENOMIC DNA]</scope>
    <source>
        <strain evidence="3 4">J2-16</strain>
    </source>
</reference>
<feature type="chain" id="PRO_5046684573" evidence="2">
    <location>
        <begin position="21"/>
        <end position="264"/>
    </location>
</feature>
<keyword evidence="2" id="KW-0732">Signal</keyword>
<keyword evidence="4" id="KW-1185">Reference proteome</keyword>
<dbReference type="Proteomes" id="UP001324993">
    <property type="component" value="Chromosome"/>
</dbReference>
<proteinExistence type="predicted"/>
<feature type="transmembrane region" description="Helical" evidence="1">
    <location>
        <begin position="203"/>
        <end position="224"/>
    </location>
</feature>
<evidence type="ECO:0000256" key="1">
    <source>
        <dbReference type="SAM" id="Phobius"/>
    </source>
</evidence>